<dbReference type="PANTHER" id="PTHR22957:SF502">
    <property type="entry name" value="SMALL G PROTEIN SIGNALING MODULATOR 2-RELATED"/>
    <property type="match status" value="1"/>
</dbReference>
<sequence>MSTTTTAELLDPNSAAYKRARRQFYKATKNRPTVDQDWTPFRAAEKRFKARFPPPDLSQVLDLARLDESRQQELAQGVWQGSASPFEYRRLSGSSNACVIPAIPGLVILPSFLQPAQQRELVRWSLGKQARDPNPTNLDTHYHLPGDGLWNSYIHHNSVGEELTVQPKAIDSDVRTIATLQPPPKPLPAPSASVQPTPISALLYKLRWANIGWYYHWGTKQYDFSRGKGEIDPQVRSICKSAVEAVDWNQVYDGTEDVEWDQSDPEWKSWGETYGNDRLFPPRSLWLIAGLEPDAGIVNFYQTKDTLMAHVDRSEVCSTSPLVSISLGNAAVFLIGGKTRDTDPFYAKFSHAPARSPNQLYCPLDNALDDKMENDAGILVDLYVPRKCSATNRLITSKDHASVQIVIADVDANGKALPTSTTFALCGQVRSQGESDDSLNRLATRAGHSNLSTLSSESMVEIKRTDSATSSVDANAPEEERYRLLYSKSKVYVHPTAYARDNIPGFVALVKREATNPIYLLAWIPETLLNEKGTTEWDKFVRIEERAGVEDEEDDVVLIDMPFQRPESYAFSVPLTSIYSLIVHPPNLSSWYGSIAINLINGDTLPTLQFHDDESHSFTLQSPRSSVTSYPPPPTEGVTHVPKPVNSWGGEDLLARLRQYAHVLRSTLQPSLFLIDPSRADVEAHSTQIFADDAVDDILAQSSFTNSHSPIPAHRRPKPLASSSNPYSERSSVLHRSLGSPPLTPSQSTSQARMALLQSFSNITRATRHAAQNILSHPLAKPIVPHLPDPVRSLVNANGEWGSWVEKGGVGEFESARVYLARWARIVAEEGERARRREAQTLPSASSNLAEESSSLGVFELLHSTSNLPSPKSSRNPAHPVDEQTWDLWFGEDGRPKIRVEEMKQEIFRRGVVPKASTRQKIWPFILGVHEWDVTTEEREAAWKAKQQQYQDTKNEWCGVPEVFDRQDVIEERHRIDVDCRRTDRTQPLFAAPAEISTTDLDDEKGLSKRYSTISPNMCDIGAQSPSNEHVDRMASILLTYNFFEKDLGYVQGMSDLCAPIYVVFAGNEEMTFWCFVQYMKKMKKNFLRDQSGMKQQLLTLQQLIEAMDPELYRHLEKTDGLNLFFCFRWVLIAFKREFPFDDVLRLWEVLWTDYYSSSFVLFIALAVLESHRDMILRYLVEFDEVLKYCNELSMTIELDSTLAQAEVLFLSFAQIVADIDRRKAEEGEGSEGLRHRGSLGKERQDKATLAGIEFPIASTVTMSNLTILRTYALKPADKLPSSILFRSSEKFFTIFDAYPKSTFHFLILPRLHDDAGYSERDVANLKALLQTDKEKARELVTGLKSEALEVKKEIEEEMVERYGYKWDVWIGFHAVPSMV</sequence>
<evidence type="ECO:0000256" key="1">
    <source>
        <dbReference type="ARBA" id="ARBA00010228"/>
    </source>
</evidence>
<evidence type="ECO:0000256" key="4">
    <source>
        <dbReference type="ARBA" id="ARBA00023274"/>
    </source>
</evidence>
<feature type="compositionally biased region" description="Polar residues" evidence="5">
    <location>
        <begin position="619"/>
        <end position="629"/>
    </location>
</feature>
<keyword evidence="3" id="KW-0689">Ribosomal protein</keyword>
<feature type="region of interest" description="Disordered" evidence="5">
    <location>
        <begin position="704"/>
        <end position="751"/>
    </location>
</feature>
<dbReference type="Gene3D" id="1.10.472.80">
    <property type="entry name" value="Ypt/Rab-GAP domain of gyp1p, domain 3"/>
    <property type="match status" value="1"/>
</dbReference>
<dbReference type="InterPro" id="IPR001931">
    <property type="entry name" value="Ribosomal_eS21"/>
</dbReference>
<dbReference type="InterPro" id="IPR036265">
    <property type="entry name" value="HIT-like_sf"/>
</dbReference>
<dbReference type="PROSITE" id="PS50086">
    <property type="entry name" value="TBC_RABGAP"/>
    <property type="match status" value="1"/>
</dbReference>
<dbReference type="InterPro" id="IPR038579">
    <property type="entry name" value="Ribosomal_eS21_sf"/>
</dbReference>
<reference evidence="7" key="1">
    <citation type="submission" date="2022-06" db="EMBL/GenBank/DDBJ databases">
        <title>Genome Sequence of Candolleomyces eurysporus.</title>
        <authorList>
            <person name="Buettner E."/>
        </authorList>
    </citation>
    <scope>NUCLEOTIDE SEQUENCE</scope>
    <source>
        <strain evidence="7">VTCC 930004</strain>
    </source>
</reference>
<dbReference type="InterPro" id="IPR021935">
    <property type="entry name" value="SGSM1/2_RBD"/>
</dbReference>
<dbReference type="GO" id="GO:0006412">
    <property type="term" value="P:translation"/>
    <property type="evidence" value="ECO:0007669"/>
    <property type="project" value="InterPro"/>
</dbReference>
<dbReference type="Gene3D" id="2.30.29.230">
    <property type="match status" value="1"/>
</dbReference>
<comment type="caution">
    <text evidence="7">The sequence shown here is derived from an EMBL/GenBank/DDBJ whole genome shotgun (WGS) entry which is preliminary data.</text>
</comment>
<dbReference type="PROSITE" id="PS00996">
    <property type="entry name" value="RIBOSOMAL_S21E"/>
    <property type="match status" value="1"/>
</dbReference>
<dbReference type="OrthoDB" id="10264062at2759"/>
<dbReference type="SMART" id="SM00164">
    <property type="entry name" value="TBC"/>
    <property type="match status" value="1"/>
</dbReference>
<proteinExistence type="inferred from homology"/>
<keyword evidence="8" id="KW-1185">Reference proteome</keyword>
<dbReference type="InterPro" id="IPR027450">
    <property type="entry name" value="AlkB-like"/>
</dbReference>
<dbReference type="GO" id="GO:0042274">
    <property type="term" value="P:ribosomal small subunit biogenesis"/>
    <property type="evidence" value="ECO:0007669"/>
    <property type="project" value="UniProtKB-ARBA"/>
</dbReference>
<dbReference type="EMBL" id="JANBPK010000819">
    <property type="protein sequence ID" value="KAJ2930798.1"/>
    <property type="molecule type" value="Genomic_DNA"/>
</dbReference>
<comment type="similarity">
    <text evidence="1">Belongs to the eukaryotic ribosomal protein eS21 family.</text>
</comment>
<dbReference type="SUPFAM" id="SSF47923">
    <property type="entry name" value="Ypt/Rab-GAP domain of gyp1p"/>
    <property type="match status" value="2"/>
</dbReference>
<name>A0A9W8JH88_9AGAR</name>
<dbReference type="PANTHER" id="PTHR22957">
    <property type="entry name" value="TBC1 DOMAIN FAMILY MEMBER GTPASE-ACTIVATING PROTEIN"/>
    <property type="match status" value="1"/>
</dbReference>
<gene>
    <name evidence="7" type="ORF">H1R20_g6281</name>
</gene>
<dbReference type="Gene3D" id="1.10.8.270">
    <property type="entry name" value="putative rabgap domain of human tbc1 domain family member 14 like domains"/>
    <property type="match status" value="1"/>
</dbReference>
<dbReference type="FunFam" id="1.10.472.80:FF:000077">
    <property type="entry name" value="TBC1 domain family member"/>
    <property type="match status" value="1"/>
</dbReference>
<evidence type="ECO:0000256" key="2">
    <source>
        <dbReference type="ARBA" id="ARBA00022468"/>
    </source>
</evidence>
<feature type="non-terminal residue" evidence="7">
    <location>
        <position position="1"/>
    </location>
</feature>
<accession>A0A9W8JH88</accession>
<dbReference type="GO" id="GO:0003735">
    <property type="term" value="F:structural constituent of ribosome"/>
    <property type="evidence" value="ECO:0007669"/>
    <property type="project" value="InterPro"/>
</dbReference>
<organism evidence="7 8">
    <name type="scientific">Candolleomyces eurysporus</name>
    <dbReference type="NCBI Taxonomy" id="2828524"/>
    <lineage>
        <taxon>Eukaryota</taxon>
        <taxon>Fungi</taxon>
        <taxon>Dikarya</taxon>
        <taxon>Basidiomycota</taxon>
        <taxon>Agaricomycotina</taxon>
        <taxon>Agaricomycetes</taxon>
        <taxon>Agaricomycetidae</taxon>
        <taxon>Agaricales</taxon>
        <taxon>Agaricineae</taxon>
        <taxon>Psathyrellaceae</taxon>
        <taxon>Candolleomyces</taxon>
    </lineage>
</organism>
<feature type="domain" description="Rab-GAP TBC" evidence="6">
    <location>
        <begin position="913"/>
        <end position="1155"/>
    </location>
</feature>
<keyword evidence="2" id="KW-0343">GTPase activation</keyword>
<dbReference type="InterPro" id="IPR035969">
    <property type="entry name" value="Rab-GAP_TBC_sf"/>
</dbReference>
<protein>
    <recommendedName>
        <fullName evidence="6">Rab-GAP TBC domain-containing protein</fullName>
    </recommendedName>
</protein>
<keyword evidence="4" id="KW-0687">Ribonucleoprotein</keyword>
<dbReference type="Gene3D" id="3.30.428.10">
    <property type="entry name" value="HIT-like"/>
    <property type="match status" value="1"/>
</dbReference>
<dbReference type="Proteomes" id="UP001140091">
    <property type="component" value="Unassembled WGS sequence"/>
</dbReference>
<dbReference type="Gene3D" id="2.60.120.590">
    <property type="entry name" value="Alpha-ketoglutarate-dependent dioxygenase AlkB-like"/>
    <property type="match status" value="1"/>
</dbReference>
<dbReference type="Pfam" id="PF13532">
    <property type="entry name" value="2OG-FeII_Oxy_2"/>
    <property type="match status" value="1"/>
</dbReference>
<dbReference type="Pfam" id="PF01249">
    <property type="entry name" value="Ribosomal_S21e"/>
    <property type="match status" value="1"/>
</dbReference>
<evidence type="ECO:0000313" key="7">
    <source>
        <dbReference type="EMBL" id="KAJ2930798.1"/>
    </source>
</evidence>
<dbReference type="GO" id="GO:0022626">
    <property type="term" value="C:cytosolic ribosome"/>
    <property type="evidence" value="ECO:0007669"/>
    <property type="project" value="UniProtKB-ARBA"/>
</dbReference>
<evidence type="ECO:0000256" key="3">
    <source>
        <dbReference type="ARBA" id="ARBA00022980"/>
    </source>
</evidence>
<feature type="compositionally biased region" description="Low complexity" evidence="5">
    <location>
        <begin position="737"/>
        <end position="751"/>
    </location>
</feature>
<dbReference type="SUPFAM" id="SSF54197">
    <property type="entry name" value="HIT-like"/>
    <property type="match status" value="1"/>
</dbReference>
<dbReference type="Gene3D" id="3.30.1230.20">
    <property type="match status" value="1"/>
</dbReference>
<dbReference type="FunFam" id="3.30.1230.20:FF:000001">
    <property type="entry name" value="40S ribosomal protein S21"/>
    <property type="match status" value="1"/>
</dbReference>
<feature type="region of interest" description="Disordered" evidence="5">
    <location>
        <begin position="619"/>
        <end position="644"/>
    </location>
</feature>
<dbReference type="GO" id="GO:0005096">
    <property type="term" value="F:GTPase activator activity"/>
    <property type="evidence" value="ECO:0007669"/>
    <property type="project" value="UniProtKB-KW"/>
</dbReference>
<dbReference type="GO" id="GO:1990904">
    <property type="term" value="C:ribonucleoprotein complex"/>
    <property type="evidence" value="ECO:0007669"/>
    <property type="project" value="UniProtKB-KW"/>
</dbReference>
<evidence type="ECO:0000313" key="8">
    <source>
        <dbReference type="Proteomes" id="UP001140091"/>
    </source>
</evidence>
<dbReference type="InterPro" id="IPR000195">
    <property type="entry name" value="Rab-GAP-TBC_dom"/>
</dbReference>
<dbReference type="Pfam" id="PF00566">
    <property type="entry name" value="RabGAP-TBC"/>
    <property type="match status" value="1"/>
</dbReference>
<dbReference type="Pfam" id="PF12068">
    <property type="entry name" value="PH_RBD"/>
    <property type="match status" value="1"/>
</dbReference>
<dbReference type="InterPro" id="IPR018279">
    <property type="entry name" value="Ribosomal_eS21_CS"/>
</dbReference>
<evidence type="ECO:0000259" key="6">
    <source>
        <dbReference type="PROSITE" id="PS50086"/>
    </source>
</evidence>
<feature type="compositionally biased region" description="Polar residues" evidence="5">
    <location>
        <begin position="721"/>
        <end position="731"/>
    </location>
</feature>
<evidence type="ECO:0000256" key="5">
    <source>
        <dbReference type="SAM" id="MobiDB-lite"/>
    </source>
</evidence>
<dbReference type="SUPFAM" id="SSF51197">
    <property type="entry name" value="Clavaminate synthase-like"/>
    <property type="match status" value="1"/>
</dbReference>
<dbReference type="InterPro" id="IPR037151">
    <property type="entry name" value="AlkB-like_sf"/>
</dbReference>